<evidence type="ECO:0000313" key="3">
    <source>
        <dbReference type="Proteomes" id="UP001286313"/>
    </source>
</evidence>
<reference evidence="2" key="1">
    <citation type="submission" date="2023-10" db="EMBL/GenBank/DDBJ databases">
        <title>Genome assemblies of two species of porcelain crab, Petrolisthes cinctipes and Petrolisthes manimaculis (Anomura: Porcellanidae).</title>
        <authorList>
            <person name="Angst P."/>
        </authorList>
    </citation>
    <scope>NUCLEOTIDE SEQUENCE</scope>
    <source>
        <strain evidence="2">PB745_01</strain>
        <tissue evidence="2">Gill</tissue>
    </source>
</reference>
<sequence>MPPILHCFRNSYSTTSNQSSPLPSLSLSLHPYPRTTTTTPSSDQITARGRKQKLYPVCPRSDVFRVFAVTPGAVLALRVLGLSLSPSLSWVVGARAWR</sequence>
<name>A0AAE1KNY1_PETCI</name>
<feature type="region of interest" description="Disordered" evidence="1">
    <location>
        <begin position="12"/>
        <end position="46"/>
    </location>
</feature>
<dbReference type="EMBL" id="JAWQEG010001590">
    <property type="protein sequence ID" value="KAK3878092.1"/>
    <property type="molecule type" value="Genomic_DNA"/>
</dbReference>
<organism evidence="2 3">
    <name type="scientific">Petrolisthes cinctipes</name>
    <name type="common">Flat porcelain crab</name>
    <dbReference type="NCBI Taxonomy" id="88211"/>
    <lineage>
        <taxon>Eukaryota</taxon>
        <taxon>Metazoa</taxon>
        <taxon>Ecdysozoa</taxon>
        <taxon>Arthropoda</taxon>
        <taxon>Crustacea</taxon>
        <taxon>Multicrustacea</taxon>
        <taxon>Malacostraca</taxon>
        <taxon>Eumalacostraca</taxon>
        <taxon>Eucarida</taxon>
        <taxon>Decapoda</taxon>
        <taxon>Pleocyemata</taxon>
        <taxon>Anomura</taxon>
        <taxon>Galatheoidea</taxon>
        <taxon>Porcellanidae</taxon>
        <taxon>Petrolisthes</taxon>
    </lineage>
</organism>
<protein>
    <submittedName>
        <fullName evidence="2">Uncharacterized protein</fullName>
    </submittedName>
</protein>
<evidence type="ECO:0000256" key="1">
    <source>
        <dbReference type="SAM" id="MobiDB-lite"/>
    </source>
</evidence>
<keyword evidence="3" id="KW-1185">Reference proteome</keyword>
<proteinExistence type="predicted"/>
<gene>
    <name evidence="2" type="ORF">Pcinc_017249</name>
</gene>
<evidence type="ECO:0000313" key="2">
    <source>
        <dbReference type="EMBL" id="KAK3878092.1"/>
    </source>
</evidence>
<comment type="caution">
    <text evidence="2">The sequence shown here is derived from an EMBL/GenBank/DDBJ whole genome shotgun (WGS) entry which is preliminary data.</text>
</comment>
<dbReference type="AlphaFoldDB" id="A0AAE1KNY1"/>
<dbReference type="Proteomes" id="UP001286313">
    <property type="component" value="Unassembled WGS sequence"/>
</dbReference>
<accession>A0AAE1KNY1</accession>
<feature type="compositionally biased region" description="Low complexity" evidence="1">
    <location>
        <begin position="19"/>
        <end position="39"/>
    </location>
</feature>